<protein>
    <submittedName>
        <fullName evidence="1">Uncharacterized protein</fullName>
    </submittedName>
</protein>
<dbReference type="PATRIC" id="fig|279113.9.peg.4340"/>
<name>A0A127Q9Y7_9BURK</name>
<accession>A0A127Q9Y7</accession>
<evidence type="ECO:0000313" key="1">
    <source>
        <dbReference type="EMBL" id="AMP06685.1"/>
    </source>
</evidence>
<dbReference type="STRING" id="279113.CPter91_4376"/>
<evidence type="ECO:0000313" key="2">
    <source>
        <dbReference type="Proteomes" id="UP000074561"/>
    </source>
</evidence>
<dbReference type="EMBL" id="CP013234">
    <property type="protein sequence ID" value="AMP06685.1"/>
    <property type="molecule type" value="Genomic_DNA"/>
</dbReference>
<sequence length="38" mass="4529">MDFLFTFHFIGQLSALQQLITSMLMQKTDIKPSHERKF</sequence>
<dbReference type="Proteomes" id="UP000074561">
    <property type="component" value="Chromosome"/>
</dbReference>
<proteinExistence type="predicted"/>
<dbReference type="AlphaFoldDB" id="A0A127Q9Y7"/>
<dbReference type="KEGG" id="cpra:CPter91_4376"/>
<gene>
    <name evidence="1" type="ORF">CPter91_4376</name>
</gene>
<organism evidence="1 2">
    <name type="scientific">Collimonas pratensis</name>
    <dbReference type="NCBI Taxonomy" id="279113"/>
    <lineage>
        <taxon>Bacteria</taxon>
        <taxon>Pseudomonadati</taxon>
        <taxon>Pseudomonadota</taxon>
        <taxon>Betaproteobacteria</taxon>
        <taxon>Burkholderiales</taxon>
        <taxon>Oxalobacteraceae</taxon>
        <taxon>Collimonas</taxon>
    </lineage>
</organism>
<reference evidence="1 2" key="1">
    <citation type="submission" date="2015-11" db="EMBL/GenBank/DDBJ databases">
        <title>Exploring the genomic traits of fungus-feeding bacterial genus Collimonas.</title>
        <authorList>
            <person name="Song C."/>
            <person name="Schmidt R."/>
            <person name="de Jager V."/>
            <person name="Krzyzanowska D."/>
            <person name="Jongedijk E."/>
            <person name="Cankar K."/>
            <person name="Beekwilder J."/>
            <person name="van Veen A."/>
            <person name="de Boer W."/>
            <person name="van Veen J.A."/>
            <person name="Garbeva P."/>
        </authorList>
    </citation>
    <scope>NUCLEOTIDE SEQUENCE [LARGE SCALE GENOMIC DNA]</scope>
    <source>
        <strain evidence="1 2">Ter91</strain>
    </source>
</reference>